<feature type="transmembrane region" description="Helical" evidence="13">
    <location>
        <begin position="172"/>
        <end position="205"/>
    </location>
</feature>
<dbReference type="GO" id="GO:0033038">
    <property type="term" value="F:bitter taste receptor activity"/>
    <property type="evidence" value="ECO:0000318"/>
    <property type="project" value="GO_Central"/>
</dbReference>
<dbReference type="Gene3D" id="1.20.1070.10">
    <property type="entry name" value="Rhodopsin 7-helix transmembrane proteins"/>
    <property type="match status" value="1"/>
</dbReference>
<keyword evidence="3 12" id="KW-0919">Taste</keyword>
<feature type="transmembrane region" description="Helical" evidence="13">
    <location>
        <begin position="6"/>
        <end position="35"/>
    </location>
</feature>
<dbReference type="SUPFAM" id="SSF81321">
    <property type="entry name" value="Family A G protein-coupled receptor-like"/>
    <property type="match status" value="1"/>
</dbReference>
<keyword evidence="4 12" id="KW-0716">Sensory transduction</keyword>
<feature type="transmembrane region" description="Helical" evidence="13">
    <location>
        <begin position="79"/>
        <end position="108"/>
    </location>
</feature>
<protein>
    <recommendedName>
        <fullName evidence="12">Taste receptor type 2</fullName>
    </recommendedName>
</protein>
<organism evidence="14 15">
    <name type="scientific">Anolis carolinensis</name>
    <name type="common">Green anole</name>
    <name type="synonym">American chameleon</name>
    <dbReference type="NCBI Taxonomy" id="28377"/>
    <lineage>
        <taxon>Eukaryota</taxon>
        <taxon>Metazoa</taxon>
        <taxon>Chordata</taxon>
        <taxon>Craniata</taxon>
        <taxon>Vertebrata</taxon>
        <taxon>Euteleostomi</taxon>
        <taxon>Lepidosauria</taxon>
        <taxon>Squamata</taxon>
        <taxon>Bifurcata</taxon>
        <taxon>Unidentata</taxon>
        <taxon>Episquamata</taxon>
        <taxon>Toxicofera</taxon>
        <taxon>Iguania</taxon>
        <taxon>Dactyloidae</taxon>
        <taxon>Anolis</taxon>
    </lineage>
</organism>
<evidence type="ECO:0000256" key="2">
    <source>
        <dbReference type="ARBA" id="ARBA00007376"/>
    </source>
</evidence>
<dbReference type="GO" id="GO:0004930">
    <property type="term" value="F:G protein-coupled receptor activity"/>
    <property type="evidence" value="ECO:0007669"/>
    <property type="project" value="UniProtKB-KW"/>
</dbReference>
<evidence type="ECO:0000256" key="12">
    <source>
        <dbReference type="RuleBase" id="RU004424"/>
    </source>
</evidence>
<dbReference type="GO" id="GO:0001580">
    <property type="term" value="P:detection of chemical stimulus involved in sensory perception of bitter taste"/>
    <property type="evidence" value="ECO:0000318"/>
    <property type="project" value="GO_Central"/>
</dbReference>
<evidence type="ECO:0000256" key="5">
    <source>
        <dbReference type="ARBA" id="ARBA00022692"/>
    </source>
</evidence>
<evidence type="ECO:0000313" key="15">
    <source>
        <dbReference type="Proteomes" id="UP000001646"/>
    </source>
</evidence>
<dbReference type="Proteomes" id="UP000001646">
    <property type="component" value="Chromosome 2"/>
</dbReference>
<dbReference type="Pfam" id="PF05296">
    <property type="entry name" value="TAS2R"/>
    <property type="match status" value="1"/>
</dbReference>
<dbReference type="InterPro" id="IPR007960">
    <property type="entry name" value="TAS2R"/>
</dbReference>
<dbReference type="GO" id="GO:0016020">
    <property type="term" value="C:membrane"/>
    <property type="evidence" value="ECO:0000318"/>
    <property type="project" value="GO_Central"/>
</dbReference>
<evidence type="ECO:0000256" key="6">
    <source>
        <dbReference type="ARBA" id="ARBA00022989"/>
    </source>
</evidence>
<feature type="transmembrane region" description="Helical" evidence="13">
    <location>
        <begin position="225"/>
        <end position="245"/>
    </location>
</feature>
<evidence type="ECO:0000256" key="7">
    <source>
        <dbReference type="ARBA" id="ARBA00023040"/>
    </source>
</evidence>
<evidence type="ECO:0000256" key="8">
    <source>
        <dbReference type="ARBA" id="ARBA00023136"/>
    </source>
</evidence>
<keyword evidence="9 12" id="KW-0675">Receptor</keyword>
<reference evidence="14" key="3">
    <citation type="submission" date="2025-09" db="UniProtKB">
        <authorList>
            <consortium name="Ensembl"/>
        </authorList>
    </citation>
    <scope>IDENTIFICATION</scope>
</reference>
<dbReference type="PANTHER" id="PTHR11394:SF47">
    <property type="entry name" value="TASTE RECEPTOR TYPE 2 MEMBER 40"/>
    <property type="match status" value="1"/>
</dbReference>
<keyword evidence="8 12" id="KW-0472">Membrane</keyword>
<dbReference type="Ensembl" id="ENSACAT00000055935.1">
    <property type="protein sequence ID" value="ENSACAP00000024589.1"/>
    <property type="gene ID" value="ENSACAG00000038475.1"/>
</dbReference>
<dbReference type="GeneTree" id="ENSGT01150000286961"/>
<reference evidence="14" key="2">
    <citation type="submission" date="2025-08" db="UniProtKB">
        <authorList>
            <consortium name="Ensembl"/>
        </authorList>
    </citation>
    <scope>IDENTIFICATION</scope>
</reference>
<comment type="subcellular location">
    <subcellularLocation>
        <location evidence="1 12">Membrane</location>
        <topology evidence="1 12">Multi-pass membrane protein</topology>
    </subcellularLocation>
</comment>
<evidence type="ECO:0000256" key="3">
    <source>
        <dbReference type="ARBA" id="ARBA00022480"/>
    </source>
</evidence>
<dbReference type="AlphaFoldDB" id="A0A803SNP9"/>
<keyword evidence="10 12" id="KW-0807">Transducer</keyword>
<proteinExistence type="inferred from homology"/>
<keyword evidence="5 12" id="KW-0812">Transmembrane</keyword>
<accession>A0A803SNP9</accession>
<feature type="transmembrane region" description="Helical" evidence="13">
    <location>
        <begin position="257"/>
        <end position="274"/>
    </location>
</feature>
<name>A0A803SNP9_ANOCA</name>
<sequence length="301" mass="33479">MFSPGYIAFLVTAAVLNISGFISNGFIVTVMITAWTKSRRLASSEQLLLSLGLSNLWVTIVLIVFCFGFATLTNFNDQIFLFSFFSFAVVVRYWLTVLLCFFYCIKIVNSTHTFFLWCKLRISWLIPRLLVGSIIITLLAFVMILSFMYILPPPANVTTVIHAMSHSESIKSLIVFFLTVGSGCPFLLVLLCSILVVASLCGHVCQMTGKESHLRSFQTKAHVQAARTVLSLLLLFLSFFVAQTLSMTVDIGYNERLFIFTVMTIYSPAAILVLSNPKLKQALTVMVQRAVAQAGEQASCN</sequence>
<evidence type="ECO:0000256" key="9">
    <source>
        <dbReference type="ARBA" id="ARBA00023170"/>
    </source>
</evidence>
<comment type="similarity">
    <text evidence="2 11">Belongs to the G-protein coupled receptor T2R family.</text>
</comment>
<reference evidence="14 15" key="1">
    <citation type="submission" date="2009-12" db="EMBL/GenBank/DDBJ databases">
        <title>The Genome Sequence of Anolis carolinensis (Green Anole Lizard).</title>
        <authorList>
            <consortium name="The Genome Sequencing Platform"/>
            <person name="Di Palma F."/>
            <person name="Alfoldi J."/>
            <person name="Heiman D."/>
            <person name="Young S."/>
            <person name="Grabherr M."/>
            <person name="Johnson J."/>
            <person name="Lander E.S."/>
            <person name="Lindblad-Toh K."/>
        </authorList>
    </citation>
    <scope>NUCLEOTIDE SEQUENCE [LARGE SCALE GENOMIC DNA]</scope>
    <source>
        <strain evidence="14 15">JBL SC #1</strain>
    </source>
</reference>
<dbReference type="InParanoid" id="A0A803SNP9"/>
<evidence type="ECO:0000256" key="1">
    <source>
        <dbReference type="ARBA" id="ARBA00004141"/>
    </source>
</evidence>
<evidence type="ECO:0000256" key="10">
    <source>
        <dbReference type="ARBA" id="ARBA00023224"/>
    </source>
</evidence>
<evidence type="ECO:0000256" key="4">
    <source>
        <dbReference type="ARBA" id="ARBA00022606"/>
    </source>
</evidence>
<keyword evidence="7 12" id="KW-0297">G-protein coupled receptor</keyword>
<dbReference type="PANTHER" id="PTHR11394">
    <property type="entry name" value="TASTE RECEPTOR TYPE 2"/>
    <property type="match status" value="1"/>
</dbReference>
<keyword evidence="6 13" id="KW-1133">Transmembrane helix</keyword>
<keyword evidence="15" id="KW-1185">Reference proteome</keyword>
<feature type="transmembrane region" description="Helical" evidence="13">
    <location>
        <begin position="47"/>
        <end position="73"/>
    </location>
</feature>
<evidence type="ECO:0000256" key="13">
    <source>
        <dbReference type="SAM" id="Phobius"/>
    </source>
</evidence>
<feature type="transmembrane region" description="Helical" evidence="13">
    <location>
        <begin position="129"/>
        <end position="152"/>
    </location>
</feature>
<evidence type="ECO:0000256" key="11">
    <source>
        <dbReference type="RuleBase" id="RU004423"/>
    </source>
</evidence>
<evidence type="ECO:0000313" key="14">
    <source>
        <dbReference type="Ensembl" id="ENSACAP00000024589.1"/>
    </source>
</evidence>